<evidence type="ECO:0000259" key="6">
    <source>
        <dbReference type="Pfam" id="PF21715"/>
    </source>
</evidence>
<dbReference type="InterPro" id="IPR036390">
    <property type="entry name" value="WH_DNA-bd_sf"/>
</dbReference>
<evidence type="ECO:0000256" key="1">
    <source>
        <dbReference type="ARBA" id="ARBA00010466"/>
    </source>
</evidence>
<dbReference type="InterPro" id="IPR051054">
    <property type="entry name" value="SorC_transcr_regulators"/>
</dbReference>
<dbReference type="STRING" id="1423812.FD20_GL000934"/>
<dbReference type="Pfam" id="PF21715">
    <property type="entry name" value="CggR_N"/>
    <property type="match status" value="1"/>
</dbReference>
<evidence type="ECO:0000256" key="4">
    <source>
        <dbReference type="ARBA" id="ARBA00023163"/>
    </source>
</evidence>
<evidence type="ECO:0000259" key="5">
    <source>
        <dbReference type="Pfam" id="PF04198"/>
    </source>
</evidence>
<dbReference type="Gene3D" id="3.40.50.1360">
    <property type="match status" value="1"/>
</dbReference>
<evidence type="ECO:0000313" key="7">
    <source>
        <dbReference type="EMBL" id="KRL38859.1"/>
    </source>
</evidence>
<keyword evidence="3" id="KW-0238">DNA-binding</keyword>
<dbReference type="PANTHER" id="PTHR34294">
    <property type="entry name" value="TRANSCRIPTIONAL REGULATOR-RELATED"/>
    <property type="match status" value="1"/>
</dbReference>
<organism evidence="7 8">
    <name type="scientific">Liquorilactobacillus uvarum DSM 19971</name>
    <dbReference type="NCBI Taxonomy" id="1423812"/>
    <lineage>
        <taxon>Bacteria</taxon>
        <taxon>Bacillati</taxon>
        <taxon>Bacillota</taxon>
        <taxon>Bacilli</taxon>
        <taxon>Lactobacillales</taxon>
        <taxon>Lactobacillaceae</taxon>
        <taxon>Liquorilactobacillus</taxon>
    </lineage>
</organism>
<dbReference type="Pfam" id="PF04198">
    <property type="entry name" value="Sugar-bind"/>
    <property type="match status" value="1"/>
</dbReference>
<dbReference type="Gene3D" id="1.10.10.10">
    <property type="entry name" value="Winged helix-like DNA-binding domain superfamily/Winged helix DNA-binding domain"/>
    <property type="match status" value="1"/>
</dbReference>
<dbReference type="InterPro" id="IPR037171">
    <property type="entry name" value="NagB/RpiA_transferase-like"/>
</dbReference>
<comment type="caution">
    <text evidence="7">The sequence shown here is derived from an EMBL/GenBank/DDBJ whole genome shotgun (WGS) entry which is preliminary data.</text>
</comment>
<protein>
    <submittedName>
        <fullName evidence="7">Central glycolyticproteinregulator</fullName>
    </submittedName>
</protein>
<feature type="domain" description="Sugar-binding" evidence="5">
    <location>
        <begin position="147"/>
        <end position="395"/>
    </location>
</feature>
<dbReference type="AlphaFoldDB" id="A0A0R1QCQ7"/>
<dbReference type="InterPro" id="IPR036388">
    <property type="entry name" value="WH-like_DNA-bd_sf"/>
</dbReference>
<comment type="similarity">
    <text evidence="1">Belongs to the SorC transcriptional regulatory family.</text>
</comment>
<accession>A0A0R1QCQ7</accession>
<dbReference type="InterPro" id="IPR048715">
    <property type="entry name" value="CggR_N"/>
</dbReference>
<dbReference type="SUPFAM" id="SSF100950">
    <property type="entry name" value="NagB/RpiA/CoA transferase-like"/>
    <property type="match status" value="1"/>
</dbReference>
<gene>
    <name evidence="7" type="ORF">FD20_GL000934</name>
</gene>
<dbReference type="Proteomes" id="UP000051155">
    <property type="component" value="Unassembled WGS sequence"/>
</dbReference>
<evidence type="ECO:0000256" key="2">
    <source>
        <dbReference type="ARBA" id="ARBA00023015"/>
    </source>
</evidence>
<keyword evidence="2" id="KW-0805">Transcription regulation</keyword>
<dbReference type="PATRIC" id="fig|1423812.3.peg.998"/>
<dbReference type="InterPro" id="IPR007324">
    <property type="entry name" value="Sugar-bd_dom_put"/>
</dbReference>
<dbReference type="GO" id="GO:0003677">
    <property type="term" value="F:DNA binding"/>
    <property type="evidence" value="ECO:0007669"/>
    <property type="project" value="UniProtKB-KW"/>
</dbReference>
<evidence type="ECO:0000313" key="8">
    <source>
        <dbReference type="Proteomes" id="UP000051155"/>
    </source>
</evidence>
<dbReference type="PANTHER" id="PTHR34294:SF5">
    <property type="entry name" value="CENTRAL GLYCOLYTIC GENES REGULATOR"/>
    <property type="match status" value="1"/>
</dbReference>
<feature type="domain" description="CggR N-terminal DNA binding" evidence="6">
    <location>
        <begin position="72"/>
        <end position="142"/>
    </location>
</feature>
<keyword evidence="8" id="KW-1185">Reference proteome</keyword>
<reference evidence="7 8" key="1">
    <citation type="journal article" date="2015" name="Genome Announc.">
        <title>Expanding the biotechnology potential of lactobacilli through comparative genomics of 213 strains and associated genera.</title>
        <authorList>
            <person name="Sun Z."/>
            <person name="Harris H.M."/>
            <person name="McCann A."/>
            <person name="Guo C."/>
            <person name="Argimon S."/>
            <person name="Zhang W."/>
            <person name="Yang X."/>
            <person name="Jeffery I.B."/>
            <person name="Cooney J.C."/>
            <person name="Kagawa T.F."/>
            <person name="Liu W."/>
            <person name="Song Y."/>
            <person name="Salvetti E."/>
            <person name="Wrobel A."/>
            <person name="Rasinkangas P."/>
            <person name="Parkhill J."/>
            <person name="Rea M.C."/>
            <person name="O'Sullivan O."/>
            <person name="Ritari J."/>
            <person name="Douillard F.P."/>
            <person name="Paul Ross R."/>
            <person name="Yang R."/>
            <person name="Briner A.E."/>
            <person name="Felis G.E."/>
            <person name="de Vos W.M."/>
            <person name="Barrangou R."/>
            <person name="Klaenhammer T.R."/>
            <person name="Caufield P.W."/>
            <person name="Cui Y."/>
            <person name="Zhang H."/>
            <person name="O'Toole P.W."/>
        </authorList>
    </citation>
    <scope>NUCLEOTIDE SEQUENCE [LARGE SCALE GENOMIC DNA]</scope>
    <source>
        <strain evidence="7 8">DSM 19971</strain>
    </source>
</reference>
<sequence>MLAIGDNYCYNANCDEVWEQFKRTELLLCFVFFSLMGRFVTPLDKSSPARKGLRMRQELEWIEKIAPDMVEIMVQRFMIMHHIYWSGPIGRRLLAQEIGVTERVLRTETDFLKRQGLITSTKSGMIITDEGKVVIHKLRGLMDQLAGIQQREKRLSEFLEIDRCLIVSGNCDEQVKVIEIMGKLVNDTLQALLPEGRNVIAVMGGTTMARIAACLTPKVAEKRDLLFVPARGGVGEAVDIQANNVSAQMALRTGGKHRTLYVPEQLSEKAYEPLMQEPSILEVVQLIRGSNAVIHSIGEAITMAKRRDMSEESIDELKRKRAVGEAFGYFFDEKGRIVYKIPRVGLQLEDLANMKSVIAVAGGVSKAKAIVAYMKLAPRQTCLVTDEGAAKVILKE</sequence>
<dbReference type="SUPFAM" id="SSF46785">
    <property type="entry name" value="Winged helix' DNA-binding domain"/>
    <property type="match status" value="1"/>
</dbReference>
<dbReference type="GO" id="GO:0030246">
    <property type="term" value="F:carbohydrate binding"/>
    <property type="evidence" value="ECO:0007669"/>
    <property type="project" value="InterPro"/>
</dbReference>
<name>A0A0R1QCQ7_9LACO</name>
<keyword evidence="4" id="KW-0804">Transcription</keyword>
<evidence type="ECO:0000256" key="3">
    <source>
        <dbReference type="ARBA" id="ARBA00023125"/>
    </source>
</evidence>
<dbReference type="EMBL" id="AZEG01000002">
    <property type="protein sequence ID" value="KRL38859.1"/>
    <property type="molecule type" value="Genomic_DNA"/>
</dbReference>
<proteinExistence type="inferred from homology"/>